<feature type="region of interest" description="Disordered" evidence="1">
    <location>
        <begin position="76"/>
        <end position="95"/>
    </location>
</feature>
<dbReference type="EMBL" id="JARKNE010000043">
    <property type="protein sequence ID" value="KAK5769889.1"/>
    <property type="molecule type" value="Genomic_DNA"/>
</dbReference>
<reference evidence="3 4" key="1">
    <citation type="submission" date="2023-03" db="EMBL/GenBank/DDBJ databases">
        <title>WGS of Gossypium arboreum.</title>
        <authorList>
            <person name="Yu D."/>
        </authorList>
    </citation>
    <scope>NUCLEOTIDE SEQUENCE [LARGE SCALE GENOMIC DNA]</scope>
    <source>
        <tissue evidence="3">Leaf</tissue>
    </source>
</reference>
<dbReference type="Pfam" id="PF22936">
    <property type="entry name" value="Pol_BBD"/>
    <property type="match status" value="1"/>
</dbReference>
<keyword evidence="4" id="KW-1185">Reference proteome</keyword>
<feature type="domain" description="Retrovirus-related Pol polyprotein from transposon TNT 1-94-like beta-barrel" evidence="2">
    <location>
        <begin position="154"/>
        <end position="231"/>
    </location>
</feature>
<comment type="caution">
    <text evidence="3">The sequence shown here is derived from an EMBL/GenBank/DDBJ whole genome shotgun (WGS) entry which is preliminary data.</text>
</comment>
<accession>A0ABR0M9H0</accession>
<protein>
    <recommendedName>
        <fullName evidence="2">Retrovirus-related Pol polyprotein from transposon TNT 1-94-like beta-barrel domain-containing protein</fullName>
    </recommendedName>
</protein>
<evidence type="ECO:0000313" key="4">
    <source>
        <dbReference type="Proteomes" id="UP001358586"/>
    </source>
</evidence>
<dbReference type="PANTHER" id="PTHR34222">
    <property type="entry name" value="GAG_PRE-INTEGRS DOMAIN-CONTAINING PROTEIN"/>
    <property type="match status" value="1"/>
</dbReference>
<evidence type="ECO:0000256" key="1">
    <source>
        <dbReference type="SAM" id="MobiDB-lite"/>
    </source>
</evidence>
<organism evidence="3 4">
    <name type="scientific">Gossypium arboreum</name>
    <name type="common">Tree cotton</name>
    <name type="synonym">Gossypium nanking</name>
    <dbReference type="NCBI Taxonomy" id="29729"/>
    <lineage>
        <taxon>Eukaryota</taxon>
        <taxon>Viridiplantae</taxon>
        <taxon>Streptophyta</taxon>
        <taxon>Embryophyta</taxon>
        <taxon>Tracheophyta</taxon>
        <taxon>Spermatophyta</taxon>
        <taxon>Magnoliopsida</taxon>
        <taxon>eudicotyledons</taxon>
        <taxon>Gunneridae</taxon>
        <taxon>Pentapetalae</taxon>
        <taxon>rosids</taxon>
        <taxon>malvids</taxon>
        <taxon>Malvales</taxon>
        <taxon>Malvaceae</taxon>
        <taxon>Malvoideae</taxon>
        <taxon>Gossypium</taxon>
    </lineage>
</organism>
<dbReference type="InterPro" id="IPR054722">
    <property type="entry name" value="PolX-like_BBD"/>
</dbReference>
<sequence length="305" mass="32755">MRIEGVGSKAGVCWVRQHRFLGSQERDPLMQFLMALRPEFEQLRGSLLHRSPLPTVDAALAELITEETRLASQFNCPKKKKTQSQYPTSSQTSASAITEVPVTPADAVPVLNVGSAPSSSVASPAVPPEMIQQWIPFIHAMSSALPSGTYSFTWLIDSGASNHMTGNVFLLTKSTPFSSSSSIFTADGTALSLSSVGNMFSSCSSPSLSLTGVFHVPRLAMNFLSLGQLFDHATPTPTTTLTEQLSILPLEYRAALREDEESGKVAAKTSPGFLAEARRPIALWDLLLLVHSGMTPDVGYTSLIA</sequence>
<gene>
    <name evidence="3" type="ORF">PVK06_049929</name>
</gene>
<evidence type="ECO:0000259" key="2">
    <source>
        <dbReference type="Pfam" id="PF22936"/>
    </source>
</evidence>
<feature type="compositionally biased region" description="Low complexity" evidence="1">
    <location>
        <begin position="83"/>
        <end position="93"/>
    </location>
</feature>
<dbReference type="PANTHER" id="PTHR34222:SF100">
    <property type="entry name" value="CCHC-TYPE DOMAIN-CONTAINING PROTEIN"/>
    <property type="match status" value="1"/>
</dbReference>
<proteinExistence type="predicted"/>
<name>A0ABR0M9H0_GOSAR</name>
<dbReference type="Proteomes" id="UP001358586">
    <property type="component" value="Unassembled WGS sequence"/>
</dbReference>
<evidence type="ECO:0000313" key="3">
    <source>
        <dbReference type="EMBL" id="KAK5769889.1"/>
    </source>
</evidence>